<evidence type="ECO:0000313" key="2">
    <source>
        <dbReference type="Proteomes" id="UP000004291"/>
    </source>
</evidence>
<dbReference type="InterPro" id="IPR007375">
    <property type="entry name" value="SoxG"/>
</dbReference>
<sequence>MSDQATGKPVITHRPVLAARKPVIGTGVSIEAIPEGHVIHVLAGKGAENLAPFLAEHAPEQALFAVRAVSPGQWFIVGKKPLSNSESTALISTLEPKADCVDQSHGRVRIRVSGSKVEQMLAKGTAVDLAPTAFPLGHATTTLIGHVAAHITRTDAESFEIIVLRGFAESLWDDFETMGREFI</sequence>
<protein>
    <submittedName>
        <fullName evidence="1">Sarcosine oxidase gamma subunit</fullName>
        <ecNumber evidence="1">1.5.3.1</ecNumber>
    </submittedName>
</protein>
<organism evidence="1 2">
    <name type="scientific">Hoeflea phototrophica (strain DSM 17068 / NCIMB 14078 / DFL-43)</name>
    <dbReference type="NCBI Taxonomy" id="411684"/>
    <lineage>
        <taxon>Bacteria</taxon>
        <taxon>Pseudomonadati</taxon>
        <taxon>Pseudomonadota</taxon>
        <taxon>Alphaproteobacteria</taxon>
        <taxon>Hyphomicrobiales</taxon>
        <taxon>Rhizobiaceae</taxon>
        <taxon>Hoeflea</taxon>
    </lineage>
</organism>
<accession>A9DGT4</accession>
<dbReference type="InterPro" id="IPR027266">
    <property type="entry name" value="TrmE/GcvT-like"/>
</dbReference>
<keyword evidence="1" id="KW-0560">Oxidoreductase</keyword>
<dbReference type="eggNOG" id="COG4583">
    <property type="taxonomic scope" value="Bacteria"/>
</dbReference>
<reference evidence="1 2" key="2">
    <citation type="submission" date="2012-06" db="EMBL/GenBank/DDBJ databases">
        <authorList>
            <person name="Fiebig A."/>
        </authorList>
    </citation>
    <scope>NUCLEOTIDE SEQUENCE [LARGE SCALE GENOMIC DNA]</scope>
    <source>
        <strain evidence="1 2">DFL-43</strain>
    </source>
</reference>
<dbReference type="EC" id="1.5.3.1" evidence="1"/>
<proteinExistence type="predicted"/>
<comment type="caution">
    <text evidence="1">The sequence shown here is derived from an EMBL/GenBank/DDBJ whole genome shotgun (WGS) entry which is preliminary data.</text>
</comment>
<dbReference type="STRING" id="411684.HPDFL43_21312"/>
<dbReference type="AlphaFoldDB" id="A9DGT4"/>
<dbReference type="GO" id="GO:0008115">
    <property type="term" value="F:sarcosine oxidase activity"/>
    <property type="evidence" value="ECO:0007669"/>
    <property type="project" value="UniProtKB-EC"/>
</dbReference>
<dbReference type="Gene3D" id="3.30.1360.120">
    <property type="entry name" value="Probable tRNA modification gtpase trme, domain 1"/>
    <property type="match status" value="1"/>
</dbReference>
<dbReference type="RefSeq" id="WP_007200002.1">
    <property type="nucleotide sequence ID" value="NZ_CM002917.1"/>
</dbReference>
<gene>
    <name evidence="1" type="ORF">HPDFL43_21312</name>
</gene>
<dbReference type="Proteomes" id="UP000004291">
    <property type="component" value="Chromosome"/>
</dbReference>
<reference evidence="1 2" key="1">
    <citation type="submission" date="2007-10" db="EMBL/GenBank/DDBJ databases">
        <authorList>
            <person name="Wagner-Dobler I."/>
            <person name="Ferriera S."/>
            <person name="Johnson J."/>
            <person name="Kravitz S."/>
            <person name="Beeson K."/>
            <person name="Sutton G."/>
            <person name="Rogers Y.-H."/>
            <person name="Friedman R."/>
            <person name="Frazier M."/>
            <person name="Venter J.C."/>
        </authorList>
    </citation>
    <scope>NUCLEOTIDE SEQUENCE [LARGE SCALE GENOMIC DNA]</scope>
    <source>
        <strain evidence="1 2">DFL-43</strain>
    </source>
</reference>
<dbReference type="EMBL" id="ABIA03000001">
    <property type="protein sequence ID" value="EDQ31545.1"/>
    <property type="molecule type" value="Genomic_DNA"/>
</dbReference>
<dbReference type="Pfam" id="PF04268">
    <property type="entry name" value="SoxG"/>
    <property type="match status" value="1"/>
</dbReference>
<dbReference type="HOGENOM" id="CLU_114076_4_0_5"/>
<evidence type="ECO:0000313" key="1">
    <source>
        <dbReference type="EMBL" id="EDQ31545.1"/>
    </source>
</evidence>
<dbReference type="SUPFAM" id="SSF103025">
    <property type="entry name" value="Folate-binding domain"/>
    <property type="match status" value="1"/>
</dbReference>
<name>A9DGT4_HOEPD</name>
<keyword evidence="2" id="KW-1185">Reference proteome</keyword>